<evidence type="ECO:0000256" key="1">
    <source>
        <dbReference type="HAMAP-Rule" id="MF_00934"/>
    </source>
</evidence>
<dbReference type="HAMAP" id="MF_00934">
    <property type="entry name" value="23SrRNA_methyltr_J"/>
    <property type="match status" value="1"/>
</dbReference>
<reference evidence="3 4" key="1">
    <citation type="submission" date="2019-09" db="EMBL/GenBank/DDBJ databases">
        <title>Draft Whole-Genome sequence of Blastochloris sulfoviridis DSM 729.</title>
        <authorList>
            <person name="Meyer T.E."/>
            <person name="Kyndt J.A."/>
        </authorList>
    </citation>
    <scope>NUCLEOTIDE SEQUENCE [LARGE SCALE GENOMIC DNA]</scope>
    <source>
        <strain evidence="3 4">DSM 729</strain>
    </source>
</reference>
<feature type="binding site" evidence="1">
    <location>
        <begin position="141"/>
        <end position="142"/>
    </location>
    <ligand>
        <name>S-adenosyl-L-methionine</name>
        <dbReference type="ChEBI" id="CHEBI:59789"/>
    </ligand>
</feature>
<dbReference type="Proteomes" id="UP000323886">
    <property type="component" value="Unassembled WGS sequence"/>
</dbReference>
<feature type="region of interest" description="Disordered" evidence="2">
    <location>
        <begin position="288"/>
        <end position="308"/>
    </location>
</feature>
<dbReference type="EC" id="2.1.1.266" evidence="1"/>
<dbReference type="PANTHER" id="PTHR37426">
    <property type="entry name" value="RIBOSOMAL RNA LARGE SUBUNIT METHYLTRANSFERASE J"/>
    <property type="match status" value="1"/>
</dbReference>
<dbReference type="InterPro" id="IPR029063">
    <property type="entry name" value="SAM-dependent_MTases_sf"/>
</dbReference>
<feature type="site" description="Interaction with substrate rRNA" evidence="1">
    <location>
        <position position="3"/>
    </location>
</feature>
<comment type="subunit">
    <text evidence="1">Monomer.</text>
</comment>
<dbReference type="EMBL" id="VWPL01000008">
    <property type="protein sequence ID" value="KAA5602222.1"/>
    <property type="molecule type" value="Genomic_DNA"/>
</dbReference>
<dbReference type="SUPFAM" id="SSF53335">
    <property type="entry name" value="S-adenosyl-L-methionine-dependent methyltransferases"/>
    <property type="match status" value="1"/>
</dbReference>
<evidence type="ECO:0000256" key="2">
    <source>
        <dbReference type="SAM" id="MobiDB-lite"/>
    </source>
</evidence>
<dbReference type="RefSeq" id="WP_150096817.1">
    <property type="nucleotide sequence ID" value="NZ_VWPL01000008.1"/>
</dbReference>
<organism evidence="3 4">
    <name type="scientific">Blastochloris sulfoviridis</name>
    <dbReference type="NCBI Taxonomy" id="50712"/>
    <lineage>
        <taxon>Bacteria</taxon>
        <taxon>Pseudomonadati</taxon>
        <taxon>Pseudomonadota</taxon>
        <taxon>Alphaproteobacteria</taxon>
        <taxon>Hyphomicrobiales</taxon>
        <taxon>Blastochloridaceae</taxon>
        <taxon>Blastochloris</taxon>
    </lineage>
</organism>
<dbReference type="AlphaFoldDB" id="A0A5M6I233"/>
<comment type="function">
    <text evidence="1">Specifically methylates the adenine in position 2030 of 23S rRNA.</text>
</comment>
<dbReference type="InterPro" id="IPR007473">
    <property type="entry name" value="RlmJ"/>
</dbReference>
<comment type="catalytic activity">
    <reaction evidence="1">
        <text>adenosine(2030) in 23S rRNA + S-adenosyl-L-methionine = N(6)-methyladenosine(2030) in 23S rRNA + S-adenosyl-L-homocysteine + H(+)</text>
        <dbReference type="Rhea" id="RHEA:43736"/>
        <dbReference type="Rhea" id="RHEA-COMP:10668"/>
        <dbReference type="Rhea" id="RHEA-COMP:10669"/>
        <dbReference type="ChEBI" id="CHEBI:15378"/>
        <dbReference type="ChEBI" id="CHEBI:57856"/>
        <dbReference type="ChEBI" id="CHEBI:59789"/>
        <dbReference type="ChEBI" id="CHEBI:74411"/>
        <dbReference type="ChEBI" id="CHEBI:74449"/>
        <dbReference type="EC" id="2.1.1.266"/>
    </reaction>
</comment>
<feature type="binding site" evidence="1">
    <location>
        <position position="41"/>
    </location>
    <ligand>
        <name>S-adenosyl-L-methionine</name>
        <dbReference type="ChEBI" id="CHEBI:59789"/>
    </ligand>
</feature>
<accession>A0A5M6I233</accession>
<proteinExistence type="inferred from homology"/>
<feature type="binding site" evidence="1">
    <location>
        <position position="98"/>
    </location>
    <ligand>
        <name>S-adenosyl-L-methionine</name>
        <dbReference type="ChEBI" id="CHEBI:59789"/>
    </ligand>
</feature>
<sequence length="308" mass="33075">MNYRHAFHAGNFADILKHAVLARVLAHLGRKPAPFCAIDTHAGRGLYDLDASEATRTGEWRGGIGRLRDAPLDAAAEEVLAPLRAALAAVEATHYPGSPSIIAALARPGDRLHFVERHPDDAAALAALFRRDRRVKVTELDGWLALPAFVPPPERRGLVLVDPPFEEQGEFERLRHGLAKAHARWPTGTYLLWYPLKDVAAAEAFGGQLARAGIPDILRAELRVGPIRADGPLNGCGMVVVNPPWTLERDLQVLLPALAERLGQDELGRSTPGHGGGRFRLDRLAAEAAGSVGPGTAPARGRDQKGAG</sequence>
<evidence type="ECO:0000313" key="4">
    <source>
        <dbReference type="Proteomes" id="UP000323886"/>
    </source>
</evidence>
<dbReference type="GO" id="GO:0070475">
    <property type="term" value="P:rRNA base methylation"/>
    <property type="evidence" value="ECO:0007669"/>
    <property type="project" value="UniProtKB-UniRule"/>
</dbReference>
<keyword evidence="1" id="KW-0949">S-adenosyl-L-methionine</keyword>
<keyword evidence="1 3" id="KW-0489">Methyltransferase</keyword>
<feature type="active site" description="Proton acceptor" evidence="1">
    <location>
        <position position="162"/>
    </location>
</feature>
<name>A0A5M6I233_9HYPH</name>
<dbReference type="GO" id="GO:0003723">
    <property type="term" value="F:RNA binding"/>
    <property type="evidence" value="ECO:0007669"/>
    <property type="project" value="UniProtKB-UniRule"/>
</dbReference>
<keyword evidence="1 3" id="KW-0808">Transferase</keyword>
<keyword evidence="4" id="KW-1185">Reference proteome</keyword>
<dbReference type="GO" id="GO:0036307">
    <property type="term" value="F:23S rRNA (adenine(2030)-N(6))-methyltransferase activity"/>
    <property type="evidence" value="ECO:0007669"/>
    <property type="project" value="UniProtKB-UniRule"/>
</dbReference>
<dbReference type="Pfam" id="PF04378">
    <property type="entry name" value="RsmJ"/>
    <property type="match status" value="1"/>
</dbReference>
<dbReference type="GO" id="GO:0005829">
    <property type="term" value="C:cytosol"/>
    <property type="evidence" value="ECO:0007669"/>
    <property type="project" value="TreeGrafter"/>
</dbReference>
<gene>
    <name evidence="1" type="primary">rlmJ</name>
    <name evidence="3" type="ORF">F1193_06210</name>
</gene>
<evidence type="ECO:0000313" key="3">
    <source>
        <dbReference type="EMBL" id="KAA5602222.1"/>
    </source>
</evidence>
<feature type="binding site" evidence="1">
    <location>
        <position position="162"/>
    </location>
    <ligand>
        <name>S-adenosyl-L-methionine</name>
        <dbReference type="ChEBI" id="CHEBI:59789"/>
    </ligand>
</feature>
<feature type="binding site" evidence="1">
    <location>
        <position position="18"/>
    </location>
    <ligand>
        <name>S-adenosyl-L-methionine</name>
        <dbReference type="ChEBI" id="CHEBI:59789"/>
    </ligand>
</feature>
<keyword evidence="1" id="KW-0698">rRNA processing</keyword>
<keyword evidence="1" id="KW-0694">RNA-binding</keyword>
<comment type="caution">
    <text evidence="3">The sequence shown here is derived from an EMBL/GenBank/DDBJ whole genome shotgun (WGS) entry which is preliminary data.</text>
</comment>
<comment type="similarity">
    <text evidence="1">Belongs to the RlmJ family.</text>
</comment>
<dbReference type="OrthoDB" id="9791274at2"/>
<dbReference type="Gene3D" id="3.40.50.150">
    <property type="entry name" value="Vaccinia Virus protein VP39"/>
    <property type="match status" value="1"/>
</dbReference>
<dbReference type="PANTHER" id="PTHR37426:SF1">
    <property type="entry name" value="RIBOSOMAL RNA LARGE SUBUNIT METHYLTRANSFERASE J"/>
    <property type="match status" value="1"/>
</dbReference>
<feature type="binding site" evidence="1">
    <location>
        <position position="116"/>
    </location>
    <ligand>
        <name>S-adenosyl-L-methionine</name>
        <dbReference type="ChEBI" id="CHEBI:59789"/>
    </ligand>
</feature>
<protein>
    <recommendedName>
        <fullName evidence="1">Ribosomal RNA large subunit methyltransferase J</fullName>
        <ecNumber evidence="1">2.1.1.266</ecNumber>
    </recommendedName>
    <alternativeName>
        <fullName evidence="1">23S rRNA (adenine(2030)-N6)-methyltransferase</fullName>
    </alternativeName>
    <alternativeName>
        <fullName evidence="1">23S rRNA m6A2030 methyltransferase</fullName>
    </alternativeName>
</protein>